<dbReference type="PROSITE" id="PS00178">
    <property type="entry name" value="AA_TRNA_LIGASE_I"/>
    <property type="match status" value="1"/>
</dbReference>
<accession>A0ABZ0S483</accession>
<dbReference type="EMBL" id="CP121472">
    <property type="protein sequence ID" value="WPL15872.1"/>
    <property type="molecule type" value="Genomic_DNA"/>
</dbReference>
<dbReference type="PROSITE" id="PS50889">
    <property type="entry name" value="S4"/>
    <property type="match status" value="1"/>
</dbReference>
<dbReference type="InterPro" id="IPR014729">
    <property type="entry name" value="Rossmann-like_a/b/a_fold"/>
</dbReference>
<proteinExistence type="inferred from homology"/>
<evidence type="ECO:0000256" key="6">
    <source>
        <dbReference type="ARBA" id="ARBA00022917"/>
    </source>
</evidence>
<keyword evidence="7 9" id="KW-0030">Aminoacyl-tRNA synthetase</keyword>
<feature type="domain" description="RNA-binding S4" evidence="11">
    <location>
        <begin position="337"/>
        <end position="399"/>
    </location>
</feature>
<evidence type="ECO:0000256" key="2">
    <source>
        <dbReference type="ARBA" id="ARBA00022598"/>
    </source>
</evidence>
<dbReference type="Pfam" id="PF00579">
    <property type="entry name" value="tRNA-synt_1b"/>
    <property type="match status" value="1"/>
</dbReference>
<comment type="similarity">
    <text evidence="9">Belongs to the class-I aminoacyl-tRNA synthetase family. TyrS type 2 subfamily.</text>
</comment>
<dbReference type="Gene3D" id="3.10.290.10">
    <property type="entry name" value="RNA-binding S4 domain"/>
    <property type="match status" value="1"/>
</dbReference>
<dbReference type="CDD" id="cd00805">
    <property type="entry name" value="TyrRS_core"/>
    <property type="match status" value="1"/>
</dbReference>
<comment type="function">
    <text evidence="9">Catalyzes the attachment of tyrosine to tRNA(Tyr) in a two-step reaction: tyrosine is first activated by ATP to form Tyr-AMP and then transferred to the acceptor end of tRNA(Tyr).</text>
</comment>
<comment type="catalytic activity">
    <reaction evidence="8 9">
        <text>tRNA(Tyr) + L-tyrosine + ATP = L-tyrosyl-tRNA(Tyr) + AMP + diphosphate + H(+)</text>
        <dbReference type="Rhea" id="RHEA:10220"/>
        <dbReference type="Rhea" id="RHEA-COMP:9706"/>
        <dbReference type="Rhea" id="RHEA-COMP:9707"/>
        <dbReference type="ChEBI" id="CHEBI:15378"/>
        <dbReference type="ChEBI" id="CHEBI:30616"/>
        <dbReference type="ChEBI" id="CHEBI:33019"/>
        <dbReference type="ChEBI" id="CHEBI:58315"/>
        <dbReference type="ChEBI" id="CHEBI:78442"/>
        <dbReference type="ChEBI" id="CHEBI:78536"/>
        <dbReference type="ChEBI" id="CHEBI:456215"/>
        <dbReference type="EC" id="6.1.1.1"/>
    </reaction>
</comment>
<dbReference type="SMART" id="SM00363">
    <property type="entry name" value="S4"/>
    <property type="match status" value="1"/>
</dbReference>
<dbReference type="Gene3D" id="1.10.240.10">
    <property type="entry name" value="Tyrosyl-Transfer RNA Synthetase"/>
    <property type="match status" value="1"/>
</dbReference>
<name>A0ABZ0S483_9GAMM</name>
<dbReference type="Gene3D" id="3.40.50.620">
    <property type="entry name" value="HUPs"/>
    <property type="match status" value="1"/>
</dbReference>
<feature type="binding site" evidence="9">
    <location>
        <position position="229"/>
    </location>
    <ligand>
        <name>ATP</name>
        <dbReference type="ChEBI" id="CHEBI:30616"/>
    </ligand>
</feature>
<organism evidence="12 13">
    <name type="scientific">Thiorhodovibrio winogradskyi</name>
    <dbReference type="NCBI Taxonomy" id="77007"/>
    <lineage>
        <taxon>Bacteria</taxon>
        <taxon>Pseudomonadati</taxon>
        <taxon>Pseudomonadota</taxon>
        <taxon>Gammaproteobacteria</taxon>
        <taxon>Chromatiales</taxon>
        <taxon>Chromatiaceae</taxon>
        <taxon>Thiorhodovibrio</taxon>
    </lineage>
</organism>
<evidence type="ECO:0000256" key="10">
    <source>
        <dbReference type="PROSITE-ProRule" id="PRU00182"/>
    </source>
</evidence>
<evidence type="ECO:0000313" key="12">
    <source>
        <dbReference type="EMBL" id="WPL15872.1"/>
    </source>
</evidence>
<comment type="subcellular location">
    <subcellularLocation>
        <location evidence="9">Cytoplasm</location>
    </subcellularLocation>
</comment>
<dbReference type="CDD" id="cd00165">
    <property type="entry name" value="S4"/>
    <property type="match status" value="1"/>
</dbReference>
<evidence type="ECO:0000313" key="13">
    <source>
        <dbReference type="Proteomes" id="UP001432180"/>
    </source>
</evidence>
<dbReference type="Pfam" id="PF01479">
    <property type="entry name" value="S4"/>
    <property type="match status" value="1"/>
</dbReference>
<feature type="short sequence motif" description="'KMSKS' region" evidence="9">
    <location>
        <begin position="226"/>
        <end position="230"/>
    </location>
</feature>
<comment type="subunit">
    <text evidence="9">Homodimer.</text>
</comment>
<keyword evidence="2 9" id="KW-0436">Ligase</keyword>
<evidence type="ECO:0000256" key="5">
    <source>
        <dbReference type="ARBA" id="ARBA00022884"/>
    </source>
</evidence>
<dbReference type="InterPro" id="IPR036986">
    <property type="entry name" value="S4_RNA-bd_sf"/>
</dbReference>
<dbReference type="SUPFAM" id="SSF55174">
    <property type="entry name" value="Alpha-L RNA-binding motif"/>
    <property type="match status" value="1"/>
</dbReference>
<protein>
    <recommendedName>
        <fullName evidence="9">Tyrosine--tRNA ligase</fullName>
        <ecNumber evidence="9">6.1.1.1</ecNumber>
    </recommendedName>
    <alternativeName>
        <fullName evidence="9">Tyrosyl-tRNA synthetase</fullName>
        <shortName evidence="9">TyrRS</shortName>
    </alternativeName>
</protein>
<evidence type="ECO:0000256" key="8">
    <source>
        <dbReference type="ARBA" id="ARBA00048248"/>
    </source>
</evidence>
<dbReference type="NCBIfam" id="TIGR00234">
    <property type="entry name" value="tyrS"/>
    <property type="match status" value="1"/>
</dbReference>
<evidence type="ECO:0000256" key="9">
    <source>
        <dbReference type="HAMAP-Rule" id="MF_02007"/>
    </source>
</evidence>
<evidence type="ECO:0000256" key="3">
    <source>
        <dbReference type="ARBA" id="ARBA00022741"/>
    </source>
</evidence>
<dbReference type="PANTHER" id="PTHR11766">
    <property type="entry name" value="TYROSYL-TRNA SYNTHETASE"/>
    <property type="match status" value="1"/>
</dbReference>
<keyword evidence="13" id="KW-1185">Reference proteome</keyword>
<dbReference type="HAMAP" id="MF_02007">
    <property type="entry name" value="Tyr_tRNA_synth_type2"/>
    <property type="match status" value="1"/>
</dbReference>
<gene>
    <name evidence="9 12" type="primary">tyrS</name>
    <name evidence="12" type="ORF">Thiowin_00791</name>
</gene>
<dbReference type="InterPro" id="IPR024088">
    <property type="entry name" value="Tyr-tRNA-ligase_bac-type"/>
</dbReference>
<evidence type="ECO:0000256" key="1">
    <source>
        <dbReference type="ARBA" id="ARBA00022490"/>
    </source>
</evidence>
<feature type="short sequence motif" description="'HIGH' region" evidence="9">
    <location>
        <begin position="42"/>
        <end position="51"/>
    </location>
</feature>
<keyword evidence="1 9" id="KW-0963">Cytoplasm</keyword>
<reference evidence="12 13" key="1">
    <citation type="journal article" date="2023" name="Microorganisms">
        <title>Thiorhodovibrio frisius and Trv. litoralis spp. nov., Two Novel Members from a Clade of Fastidious Purple Sulfur Bacteria That Exhibit Unique Red-Shifted Light-Harvesting Capabilities.</title>
        <authorList>
            <person name="Methner A."/>
            <person name="Kuzyk S.B."/>
            <person name="Petersen J."/>
            <person name="Bauer S."/>
            <person name="Brinkmann H."/>
            <person name="Sichau K."/>
            <person name="Wanner G."/>
            <person name="Wolf J."/>
            <person name="Neumann-Schaal M."/>
            <person name="Henke P."/>
            <person name="Tank M."/>
            <person name="Sproer C."/>
            <person name="Bunk B."/>
            <person name="Overmann J."/>
        </authorList>
    </citation>
    <scope>NUCLEOTIDE SEQUENCE [LARGE SCALE GENOMIC DNA]</scope>
    <source>
        <strain evidence="12 13">DSM 6702</strain>
    </source>
</reference>
<keyword evidence="4 9" id="KW-0067">ATP-binding</keyword>
<evidence type="ECO:0000256" key="7">
    <source>
        <dbReference type="ARBA" id="ARBA00023146"/>
    </source>
</evidence>
<dbReference type="InterPro" id="IPR024108">
    <property type="entry name" value="Tyr-tRNA-ligase_bac_2"/>
</dbReference>
<sequence>MQVIDDALAELKRGAAQILTEEELQKKLVSGKRLRVKAGFDPTAPDLHLGHTVLINKLRQFQLQGHQIVFLIGDFTGMIGDPTGKNITRQPLSRDQVLSNAVTYREQVFGILDPELTEVAFNSTWMSKMTAEGLMRLAAHHTVARMLEREDFSKRHRGGQPIAIHEFLYPLIQGYDSVVLQADVELGGTDQTFNLLVGRQLQAAHDQSEQVVMTMPILEGLDGVQKMSKSLGNTIAIKDPPDQMFGKLMSISDSLMWRYFELLSFRSLEDLGALKSDVEGGLNPRDAKIQLAQEIVTRFHGAAQADRAQQEFIQRFQKGAMPSDMPEVNLSATDGVMSITHLLKSAGLVASTSEGLRLIRQGAVRLDGEKVSDAGLVFPAGVNLVVQVGKRRFARVKIA</sequence>
<dbReference type="InterPro" id="IPR001412">
    <property type="entry name" value="aa-tRNA-synth_I_CS"/>
</dbReference>
<dbReference type="SUPFAM" id="SSF52374">
    <property type="entry name" value="Nucleotidylyl transferase"/>
    <property type="match status" value="1"/>
</dbReference>
<dbReference type="PRINTS" id="PR01040">
    <property type="entry name" value="TRNASYNTHTYR"/>
</dbReference>
<dbReference type="GO" id="GO:0004831">
    <property type="term" value="F:tyrosine-tRNA ligase activity"/>
    <property type="evidence" value="ECO:0007669"/>
    <property type="project" value="UniProtKB-EC"/>
</dbReference>
<dbReference type="Proteomes" id="UP001432180">
    <property type="component" value="Chromosome"/>
</dbReference>
<evidence type="ECO:0000256" key="4">
    <source>
        <dbReference type="ARBA" id="ARBA00022840"/>
    </source>
</evidence>
<evidence type="ECO:0000259" key="11">
    <source>
        <dbReference type="SMART" id="SM00363"/>
    </source>
</evidence>
<dbReference type="InterPro" id="IPR002942">
    <property type="entry name" value="S4_RNA-bd"/>
</dbReference>
<dbReference type="InterPro" id="IPR002305">
    <property type="entry name" value="aa-tRNA-synth_Ic"/>
</dbReference>
<dbReference type="EC" id="6.1.1.1" evidence="9"/>
<dbReference type="PANTHER" id="PTHR11766:SF1">
    <property type="entry name" value="TYROSINE--TRNA LIGASE"/>
    <property type="match status" value="1"/>
</dbReference>
<keyword evidence="6 9" id="KW-0648">Protein biosynthesis</keyword>
<keyword evidence="5 10" id="KW-0694">RNA-binding</keyword>
<dbReference type="RefSeq" id="WP_328986420.1">
    <property type="nucleotide sequence ID" value="NZ_CP121472.1"/>
</dbReference>
<dbReference type="InterPro" id="IPR002307">
    <property type="entry name" value="Tyr-tRNA-ligase"/>
</dbReference>
<keyword evidence="3 9" id="KW-0547">Nucleotide-binding</keyword>